<feature type="domain" description="Carboxylesterase type B" evidence="6">
    <location>
        <begin position="30"/>
        <end position="545"/>
    </location>
</feature>
<accession>A0A6P8I6C4</accession>
<dbReference type="GO" id="GO:0004104">
    <property type="term" value="F:cholinesterase activity"/>
    <property type="evidence" value="ECO:0007669"/>
    <property type="project" value="InterPro"/>
</dbReference>
<dbReference type="PRINTS" id="PR00878">
    <property type="entry name" value="CHOLNESTRASE"/>
</dbReference>
<keyword evidence="7" id="KW-1185">Reference proteome</keyword>
<dbReference type="PANTHER" id="PTHR43903">
    <property type="entry name" value="NEUROLIGIN"/>
    <property type="match status" value="1"/>
</dbReference>
<evidence type="ECO:0000256" key="3">
    <source>
        <dbReference type="ARBA" id="ARBA00022801"/>
    </source>
</evidence>
<feature type="active site" description="Charge relay system" evidence="4">
    <location>
        <position position="458"/>
    </location>
</feature>
<dbReference type="SUPFAM" id="SSF53474">
    <property type="entry name" value="alpha/beta-Hydrolases"/>
    <property type="match status" value="1"/>
</dbReference>
<organism evidence="7 8">
    <name type="scientific">Actinia tenebrosa</name>
    <name type="common">Australian red waratah sea anemone</name>
    <dbReference type="NCBI Taxonomy" id="6105"/>
    <lineage>
        <taxon>Eukaryota</taxon>
        <taxon>Metazoa</taxon>
        <taxon>Cnidaria</taxon>
        <taxon>Anthozoa</taxon>
        <taxon>Hexacorallia</taxon>
        <taxon>Actiniaria</taxon>
        <taxon>Actiniidae</taxon>
        <taxon>Actinia</taxon>
    </lineage>
</organism>
<dbReference type="KEGG" id="aten:116296650"/>
<feature type="active site" description="Charge relay system" evidence="4">
    <location>
        <position position="347"/>
    </location>
</feature>
<feature type="active site" description="Acyl-ester intermediate" evidence="4">
    <location>
        <position position="229"/>
    </location>
</feature>
<dbReference type="EC" id="3.1.1.-" evidence="5"/>
<dbReference type="Gene3D" id="3.40.50.1820">
    <property type="entry name" value="alpha/beta hydrolase"/>
    <property type="match status" value="1"/>
</dbReference>
<dbReference type="OrthoDB" id="3200163at2759"/>
<evidence type="ECO:0000313" key="8">
    <source>
        <dbReference type="RefSeq" id="XP_031560567.1"/>
    </source>
</evidence>
<evidence type="ECO:0000313" key="7">
    <source>
        <dbReference type="Proteomes" id="UP000515163"/>
    </source>
</evidence>
<keyword evidence="3 5" id="KW-0378">Hydrolase</keyword>
<dbReference type="GeneID" id="116296650"/>
<comment type="similarity">
    <text evidence="1 5">Belongs to the type-B carboxylesterase/lipase family.</text>
</comment>
<proteinExistence type="inferred from homology"/>
<keyword evidence="2" id="KW-0732">Signal</keyword>
<dbReference type="RefSeq" id="XP_031560567.1">
    <property type="nucleotide sequence ID" value="XM_031704707.1"/>
</dbReference>
<sequence length="583" mass="66165">MELVMSKHRTISLYCLMFHFVAIAFGTNTTRVLTQQGYVRGIRQDIQTHQGQTKTIYKFLGVPYVEKPIGNLRFKPPQALSNQRLSDYNATDFRPICIQSGNYFDSISRAWPEFDPKRDMSEDCLYLNIYTPSTNSTWRYPVIVHIHGGSYYVGTPTRDILAGEYLPTRGVVLVTIQYRLGPFGFFTTGDSEAPGNLGLLDQVEALKWVQRNINSFGGDNNSVTLLGESAGGSSVALHYLSPLSSGLFHRGIAVSGVDFCPFAYKPKSSVLAYSKELVKNVNCTRNSSQLIVQCLQLVSSTNVFTNSRYWLLQPFVDQHFLPDNPKALKKRGQFLKLPLMAGFVSQEGSFVLEFEKVNVYDDRSFRTYLESFFELKFGRKVHNAQAAYSALKSQYTPDNNDPSEYRKKLVEMLSDFYVTAPTHPSLTFQSENSTANFMFEFAHRSQFHPKPQWMGVVHEDTTAYKFGLPLLSSNPSELRFDDNDRNVSDMVVTMFTNFAKFGNPTPTAVNGVQWASFNSSLKNYLKIQSNPVMTSNYYPQRMTFWNSRFPMLFPNNSTLPSSTGPQSRGTKVIRDELLILPIW</sequence>
<reference evidence="8" key="1">
    <citation type="submission" date="2025-08" db="UniProtKB">
        <authorList>
            <consortium name="RefSeq"/>
        </authorList>
    </citation>
    <scope>IDENTIFICATION</scope>
    <source>
        <tissue evidence="8">Tentacle</tissue>
    </source>
</reference>
<name>A0A6P8I6C4_ACTTE</name>
<dbReference type="PROSITE" id="PS00941">
    <property type="entry name" value="CARBOXYLESTERASE_B_2"/>
    <property type="match status" value="1"/>
</dbReference>
<protein>
    <recommendedName>
        <fullName evidence="5">Carboxylic ester hydrolase</fullName>
        <ecNumber evidence="5">3.1.1.-</ecNumber>
    </recommendedName>
</protein>
<evidence type="ECO:0000256" key="2">
    <source>
        <dbReference type="ARBA" id="ARBA00022729"/>
    </source>
</evidence>
<dbReference type="Pfam" id="PF00135">
    <property type="entry name" value="COesterase"/>
    <property type="match status" value="1"/>
</dbReference>
<dbReference type="InParanoid" id="A0A6P8I6C4"/>
<dbReference type="AlphaFoldDB" id="A0A6P8I6C4"/>
<dbReference type="InterPro" id="IPR019826">
    <property type="entry name" value="Carboxylesterase_B_AS"/>
</dbReference>
<gene>
    <name evidence="8" type="primary">LOC116296650</name>
</gene>
<evidence type="ECO:0000256" key="5">
    <source>
        <dbReference type="RuleBase" id="RU361235"/>
    </source>
</evidence>
<dbReference type="PROSITE" id="PS00122">
    <property type="entry name" value="CARBOXYLESTERASE_B_1"/>
    <property type="match status" value="1"/>
</dbReference>
<dbReference type="InterPro" id="IPR029058">
    <property type="entry name" value="AB_hydrolase_fold"/>
</dbReference>
<evidence type="ECO:0000259" key="6">
    <source>
        <dbReference type="Pfam" id="PF00135"/>
    </source>
</evidence>
<dbReference type="InterPro" id="IPR002018">
    <property type="entry name" value="CarbesteraseB"/>
</dbReference>
<dbReference type="Proteomes" id="UP000515163">
    <property type="component" value="Unplaced"/>
</dbReference>
<dbReference type="InterPro" id="IPR051093">
    <property type="entry name" value="Neuroligin/BSAL"/>
</dbReference>
<dbReference type="InterPro" id="IPR019819">
    <property type="entry name" value="Carboxylesterase_B_CS"/>
</dbReference>
<evidence type="ECO:0000256" key="4">
    <source>
        <dbReference type="PIRSR" id="PIRSR600997-1"/>
    </source>
</evidence>
<dbReference type="InterPro" id="IPR000997">
    <property type="entry name" value="Cholinesterase"/>
</dbReference>
<evidence type="ECO:0000256" key="1">
    <source>
        <dbReference type="ARBA" id="ARBA00005964"/>
    </source>
</evidence>